<reference evidence="1 2" key="1">
    <citation type="journal article" date="2016" name="Nat. Commun.">
        <title>Extremotolerant tardigrade genome and improved radiotolerance of human cultured cells by tardigrade-unique protein.</title>
        <authorList>
            <person name="Hashimoto T."/>
            <person name="Horikawa D.D."/>
            <person name="Saito Y."/>
            <person name="Kuwahara H."/>
            <person name="Kozuka-Hata H."/>
            <person name="Shin-I T."/>
            <person name="Minakuchi Y."/>
            <person name="Ohishi K."/>
            <person name="Motoyama A."/>
            <person name="Aizu T."/>
            <person name="Enomoto A."/>
            <person name="Kondo K."/>
            <person name="Tanaka S."/>
            <person name="Hara Y."/>
            <person name="Koshikawa S."/>
            <person name="Sagara H."/>
            <person name="Miura T."/>
            <person name="Yokobori S."/>
            <person name="Miyagawa K."/>
            <person name="Suzuki Y."/>
            <person name="Kubo T."/>
            <person name="Oyama M."/>
            <person name="Kohara Y."/>
            <person name="Fujiyama A."/>
            <person name="Arakawa K."/>
            <person name="Katayama T."/>
            <person name="Toyoda A."/>
            <person name="Kunieda T."/>
        </authorList>
    </citation>
    <scope>NUCLEOTIDE SEQUENCE [LARGE SCALE GENOMIC DNA]</scope>
    <source>
        <strain evidence="1 2">YOKOZUNA-1</strain>
    </source>
</reference>
<dbReference type="AlphaFoldDB" id="A0A1D1VKF0"/>
<accession>A0A1D1VKF0</accession>
<comment type="caution">
    <text evidence="1">The sequence shown here is derived from an EMBL/GenBank/DDBJ whole genome shotgun (WGS) entry which is preliminary data.</text>
</comment>
<protein>
    <submittedName>
        <fullName evidence="1">Uncharacterized protein</fullName>
    </submittedName>
</protein>
<dbReference type="Proteomes" id="UP000186922">
    <property type="component" value="Unassembled WGS sequence"/>
</dbReference>
<name>A0A1D1VKF0_RAMVA</name>
<dbReference type="EMBL" id="BDGG01000006">
    <property type="protein sequence ID" value="GAV00603.1"/>
    <property type="molecule type" value="Genomic_DNA"/>
</dbReference>
<evidence type="ECO:0000313" key="1">
    <source>
        <dbReference type="EMBL" id="GAV00603.1"/>
    </source>
</evidence>
<keyword evidence="2" id="KW-1185">Reference proteome</keyword>
<organism evidence="1 2">
    <name type="scientific">Ramazzottius varieornatus</name>
    <name type="common">Water bear</name>
    <name type="synonym">Tardigrade</name>
    <dbReference type="NCBI Taxonomy" id="947166"/>
    <lineage>
        <taxon>Eukaryota</taxon>
        <taxon>Metazoa</taxon>
        <taxon>Ecdysozoa</taxon>
        <taxon>Tardigrada</taxon>
        <taxon>Eutardigrada</taxon>
        <taxon>Parachela</taxon>
        <taxon>Hypsibioidea</taxon>
        <taxon>Ramazzottiidae</taxon>
        <taxon>Ramazzottius</taxon>
    </lineage>
</organism>
<sequence length="119" mass="14136">MAKFHRHVKIVSQLQNLLPKTRKNSYRKLTLNFLQMRNSLPFSTRKGFRIRRNVLIKFDQRNILSGSLAEDRNLFWMRLLTQKWSKTTAEYYTEARILAVKKKSAIMDWLGERYSGGAL</sequence>
<gene>
    <name evidence="1" type="primary">RvY_11429-1</name>
    <name evidence="1" type="synonym">RvY_11429.1</name>
    <name evidence="1" type="ORF">RvY_11429</name>
</gene>
<proteinExistence type="predicted"/>
<evidence type="ECO:0000313" key="2">
    <source>
        <dbReference type="Proteomes" id="UP000186922"/>
    </source>
</evidence>